<protein>
    <submittedName>
        <fullName evidence="1">Uncharacterized protein</fullName>
    </submittedName>
</protein>
<dbReference type="Proteomes" id="UP000532866">
    <property type="component" value="Unassembled WGS sequence"/>
</dbReference>
<evidence type="ECO:0000313" key="1">
    <source>
        <dbReference type="EMBL" id="MBC1333433.1"/>
    </source>
</evidence>
<accession>A0A7X0WGJ4</accession>
<dbReference type="Proteomes" id="UP000546244">
    <property type="component" value="Unassembled WGS sequence"/>
</dbReference>
<comment type="caution">
    <text evidence="1">The sequence shown here is derived from an EMBL/GenBank/DDBJ whole genome shotgun (WGS) entry which is preliminary data.</text>
</comment>
<dbReference type="AlphaFoldDB" id="A0A7X0WGJ4"/>
<reference evidence="3 4" key="1">
    <citation type="submission" date="2020-03" db="EMBL/GenBank/DDBJ databases">
        <title>Soil Listeria distribution.</title>
        <authorList>
            <person name="Liao J."/>
            <person name="Wiedmann M."/>
        </authorList>
    </citation>
    <scope>NUCLEOTIDE SEQUENCE [LARGE SCALE GENOMIC DNA]</scope>
    <source>
        <strain evidence="1 3">FSL L7-1833</strain>
        <strain evidence="2 4">FSL L7-1850</strain>
    </source>
</reference>
<evidence type="ECO:0000313" key="4">
    <source>
        <dbReference type="Proteomes" id="UP000546244"/>
    </source>
</evidence>
<dbReference type="RefSeq" id="WP_185369220.1">
    <property type="nucleotide sequence ID" value="NZ_JAARMV010000007.1"/>
</dbReference>
<proteinExistence type="predicted"/>
<sequence length="145" mass="17088">MEKMTSIQEVEMMMEKNNLSYAYSTDKHDIEVHLITEAIYANSADCKNDLLFLTDKNGRMVTYLEKGVIAVAQEHDIIGFRYTLEEIRTKFTHCDTLEEPERTNELVNLMDILEQQYGTYQLNPSDEFMKKEEVKLYREISMARK</sequence>
<dbReference type="EMBL" id="JAAROL010000010">
    <property type="protein sequence ID" value="MBC1333433.1"/>
    <property type="molecule type" value="Genomic_DNA"/>
</dbReference>
<gene>
    <name evidence="1" type="ORF">HB759_15920</name>
    <name evidence="2" type="ORF">HBP98_16425</name>
</gene>
<evidence type="ECO:0000313" key="2">
    <source>
        <dbReference type="EMBL" id="MBC2373598.1"/>
    </source>
</evidence>
<name>A0A7X0WGJ4_9LIST</name>
<organism evidence="1 3">
    <name type="scientific">Listeria booriae</name>
    <dbReference type="NCBI Taxonomy" id="1552123"/>
    <lineage>
        <taxon>Bacteria</taxon>
        <taxon>Bacillati</taxon>
        <taxon>Bacillota</taxon>
        <taxon>Bacilli</taxon>
        <taxon>Bacillales</taxon>
        <taxon>Listeriaceae</taxon>
        <taxon>Listeria</taxon>
    </lineage>
</organism>
<dbReference type="EMBL" id="JAARMV010000007">
    <property type="protein sequence ID" value="MBC2373598.1"/>
    <property type="molecule type" value="Genomic_DNA"/>
</dbReference>
<evidence type="ECO:0000313" key="3">
    <source>
        <dbReference type="Proteomes" id="UP000532866"/>
    </source>
</evidence>